<keyword evidence="5" id="KW-0067">ATP-binding</keyword>
<keyword evidence="6" id="KW-0119">Carbohydrate metabolism</keyword>
<evidence type="ECO:0000259" key="7">
    <source>
        <dbReference type="Pfam" id="PF07005"/>
    </source>
</evidence>
<dbReference type="Gene3D" id="3.40.980.20">
    <property type="entry name" value="Four-carbon acid sugar kinase, nucleotide binding domain"/>
    <property type="match status" value="1"/>
</dbReference>
<keyword evidence="3" id="KW-0547">Nucleotide-binding</keyword>
<comment type="caution">
    <text evidence="9">The sequence shown here is derived from an EMBL/GenBank/DDBJ whole genome shotgun (WGS) entry which is preliminary data.</text>
</comment>
<reference evidence="10" key="1">
    <citation type="journal article" date="2019" name="Int. J. Syst. Evol. Microbiol.">
        <title>The Global Catalogue of Microorganisms (GCM) 10K type strain sequencing project: providing services to taxonomists for standard genome sequencing and annotation.</title>
        <authorList>
            <consortium name="The Broad Institute Genomics Platform"/>
            <consortium name="The Broad Institute Genome Sequencing Center for Infectious Disease"/>
            <person name="Wu L."/>
            <person name="Ma J."/>
        </authorList>
    </citation>
    <scope>NUCLEOTIDE SEQUENCE [LARGE SCALE GENOMIC DNA]</scope>
    <source>
        <strain evidence="10">JCM 18304</strain>
    </source>
</reference>
<evidence type="ECO:0000313" key="10">
    <source>
        <dbReference type="Proteomes" id="UP001501570"/>
    </source>
</evidence>
<proteinExistence type="inferred from homology"/>
<evidence type="ECO:0000256" key="4">
    <source>
        <dbReference type="ARBA" id="ARBA00022777"/>
    </source>
</evidence>
<gene>
    <name evidence="9" type="ORF">GCM10023322_35860</name>
</gene>
<evidence type="ECO:0000259" key="8">
    <source>
        <dbReference type="Pfam" id="PF17042"/>
    </source>
</evidence>
<dbReference type="GO" id="GO:0016301">
    <property type="term" value="F:kinase activity"/>
    <property type="evidence" value="ECO:0007669"/>
    <property type="project" value="UniProtKB-KW"/>
</dbReference>
<keyword evidence="2" id="KW-0808">Transferase</keyword>
<evidence type="ECO:0000256" key="6">
    <source>
        <dbReference type="ARBA" id="ARBA00023277"/>
    </source>
</evidence>
<evidence type="ECO:0000256" key="3">
    <source>
        <dbReference type="ARBA" id="ARBA00022741"/>
    </source>
</evidence>
<evidence type="ECO:0000313" key="9">
    <source>
        <dbReference type="EMBL" id="GAA5187454.1"/>
    </source>
</evidence>
<organism evidence="9 10">
    <name type="scientific">Rugosimonospora acidiphila</name>
    <dbReference type="NCBI Taxonomy" id="556531"/>
    <lineage>
        <taxon>Bacteria</taxon>
        <taxon>Bacillati</taxon>
        <taxon>Actinomycetota</taxon>
        <taxon>Actinomycetes</taxon>
        <taxon>Micromonosporales</taxon>
        <taxon>Micromonosporaceae</taxon>
        <taxon>Rugosimonospora</taxon>
    </lineage>
</organism>
<evidence type="ECO:0000256" key="2">
    <source>
        <dbReference type="ARBA" id="ARBA00022679"/>
    </source>
</evidence>
<dbReference type="RefSeq" id="WP_345630946.1">
    <property type="nucleotide sequence ID" value="NZ_BAABJQ010000009.1"/>
</dbReference>
<dbReference type="InterPro" id="IPR042213">
    <property type="entry name" value="NBD_C_sf"/>
</dbReference>
<evidence type="ECO:0000256" key="1">
    <source>
        <dbReference type="ARBA" id="ARBA00005715"/>
    </source>
</evidence>
<keyword evidence="4 9" id="KW-0418">Kinase</keyword>
<keyword evidence="10" id="KW-1185">Reference proteome</keyword>
<dbReference type="InterPro" id="IPR031475">
    <property type="entry name" value="NBD_C"/>
</dbReference>
<dbReference type="InterPro" id="IPR010737">
    <property type="entry name" value="4-carb_acid_sugar_kinase_N"/>
</dbReference>
<dbReference type="EMBL" id="BAABJQ010000009">
    <property type="protein sequence ID" value="GAA5187454.1"/>
    <property type="molecule type" value="Genomic_DNA"/>
</dbReference>
<dbReference type="Gene3D" id="3.40.50.10840">
    <property type="entry name" value="Putative sugar-binding, N-terminal domain"/>
    <property type="match status" value="1"/>
</dbReference>
<accession>A0ABP9RWR6</accession>
<dbReference type="InterPro" id="IPR037051">
    <property type="entry name" value="4-carb_acid_sugar_kinase_N_sf"/>
</dbReference>
<name>A0ABP9RWR6_9ACTN</name>
<feature type="domain" description="Four-carbon acid sugar kinase nucleotide binding" evidence="8">
    <location>
        <begin position="248"/>
        <end position="399"/>
    </location>
</feature>
<comment type="similarity">
    <text evidence="1">Belongs to the four-carbon acid sugar kinase family.</text>
</comment>
<feature type="domain" description="Four-carbon acid sugar kinase N-terminal" evidence="7">
    <location>
        <begin position="10"/>
        <end position="227"/>
    </location>
</feature>
<sequence>MNDPLRPPVLVLDDDPTGTQAAADVPVLLRPADVSPTLGGRPAAYLLTNTRALGREEAVALVAAARHRAGPGVELVLRGDSTLRGHVFPEMRALGLDEAVGLIVPAFPAAGRVTLGGVHYLTTGGAPVNVADTEFARDPVFGFSARTMREWVAELGGERPVELVGPAAPGDERADAIRDALLGTPDGGIVVPDVCEDTDFAPIMAGLRAARLRGRRVVVRCAAPLAALIAGVPGRLVPPSEAGATRLLIVCGSHTAAATAQLDGVRDLTPPHLVVPTDALFGEARQDAVRSVVEAARGQLAGTGVTVVTTERRRRPEHGALSDGATVMAGLMAVTRCLAPEVDAIVAKGGITSAEVVTSGLGASEATVLGQIEVGISLWQVGDVPVAVVPGNIGDAGTLARMVRYFTGG</sequence>
<dbReference type="Pfam" id="PF17042">
    <property type="entry name" value="NBD_C"/>
    <property type="match status" value="1"/>
</dbReference>
<dbReference type="Proteomes" id="UP001501570">
    <property type="component" value="Unassembled WGS sequence"/>
</dbReference>
<dbReference type="SUPFAM" id="SSF142764">
    <property type="entry name" value="YgbK-like"/>
    <property type="match status" value="1"/>
</dbReference>
<protein>
    <submittedName>
        <fullName evidence="9">Four-carbon acid sugar kinase family protein</fullName>
    </submittedName>
</protein>
<evidence type="ECO:0000256" key="5">
    <source>
        <dbReference type="ARBA" id="ARBA00022840"/>
    </source>
</evidence>
<dbReference type="Pfam" id="PF07005">
    <property type="entry name" value="SBD_N"/>
    <property type="match status" value="1"/>
</dbReference>